<evidence type="ECO:0000313" key="7">
    <source>
        <dbReference type="Proteomes" id="UP000186513"/>
    </source>
</evidence>
<dbReference type="InterPro" id="IPR005119">
    <property type="entry name" value="LysR_subst-bd"/>
</dbReference>
<dbReference type="InterPro" id="IPR000847">
    <property type="entry name" value="LysR_HTH_N"/>
</dbReference>
<evidence type="ECO:0000256" key="3">
    <source>
        <dbReference type="ARBA" id="ARBA00023125"/>
    </source>
</evidence>
<dbReference type="GO" id="GO:0003700">
    <property type="term" value="F:DNA-binding transcription factor activity"/>
    <property type="evidence" value="ECO:0007669"/>
    <property type="project" value="InterPro"/>
</dbReference>
<dbReference type="PANTHER" id="PTHR30346:SF17">
    <property type="entry name" value="LYSR FAMILY TRANSCRIPTIONAL REGULATOR"/>
    <property type="match status" value="1"/>
</dbReference>
<protein>
    <submittedName>
        <fullName evidence="6">DNA-binding transcriptional regulator, LysR family</fullName>
    </submittedName>
</protein>
<sequence>MELRHLRYFVAVAEELHFTRAAQRLHIGQPPLSQQIRALEEEIGAQLFERHQRRVQLTEAGQLFLVRARRILADAAAAAEQARRVAQGEVGELRLGFTSSLPFTNLLPAVLHDFRAAWPEVRLSLRELFTAQQFEALAAGSLDVGFVRFTGLEAPEGIVLREIHRDPLRVVLPAQHALAAQPALALAQLRDEGFISYPREVGTGLPVLVRQLCARSGFSPRVVQEAGEATTQIGLVAAGLGIAVLPSPLECVQMPGVRYLPILDEGAHLSLALAHASQDKSPRLQHFLAVLQQRLSS</sequence>
<keyword evidence="3 6" id="KW-0238">DNA-binding</keyword>
<dbReference type="OrthoDB" id="5292387at2"/>
<keyword evidence="4" id="KW-0804">Transcription</keyword>
<feature type="domain" description="HTH lysR-type" evidence="5">
    <location>
        <begin position="1"/>
        <end position="58"/>
    </location>
</feature>
<dbReference type="PRINTS" id="PR00039">
    <property type="entry name" value="HTHLYSR"/>
</dbReference>
<dbReference type="Gene3D" id="1.10.10.10">
    <property type="entry name" value="Winged helix-like DNA-binding domain superfamily/Winged helix DNA-binding domain"/>
    <property type="match status" value="1"/>
</dbReference>
<organism evidence="6 7">
    <name type="scientific">Chitinimonas taiwanensis DSM 18899</name>
    <dbReference type="NCBI Taxonomy" id="1121279"/>
    <lineage>
        <taxon>Bacteria</taxon>
        <taxon>Pseudomonadati</taxon>
        <taxon>Pseudomonadota</taxon>
        <taxon>Betaproteobacteria</taxon>
        <taxon>Neisseriales</taxon>
        <taxon>Chitinibacteraceae</taxon>
        <taxon>Chitinimonas</taxon>
    </lineage>
</organism>
<dbReference type="PANTHER" id="PTHR30346">
    <property type="entry name" value="TRANSCRIPTIONAL DUAL REGULATOR HCAR-RELATED"/>
    <property type="match status" value="1"/>
</dbReference>
<evidence type="ECO:0000313" key="6">
    <source>
        <dbReference type="EMBL" id="SFZ77714.1"/>
    </source>
</evidence>
<dbReference type="Pfam" id="PF03466">
    <property type="entry name" value="LysR_substrate"/>
    <property type="match status" value="1"/>
</dbReference>
<dbReference type="SUPFAM" id="SSF53850">
    <property type="entry name" value="Periplasmic binding protein-like II"/>
    <property type="match status" value="1"/>
</dbReference>
<gene>
    <name evidence="6" type="ORF">SAMN02745887_02546</name>
</gene>
<dbReference type="InterPro" id="IPR036390">
    <property type="entry name" value="WH_DNA-bd_sf"/>
</dbReference>
<dbReference type="InterPro" id="IPR036388">
    <property type="entry name" value="WH-like_DNA-bd_sf"/>
</dbReference>
<dbReference type="GO" id="GO:0003677">
    <property type="term" value="F:DNA binding"/>
    <property type="evidence" value="ECO:0007669"/>
    <property type="project" value="UniProtKB-KW"/>
</dbReference>
<reference evidence="6 7" key="1">
    <citation type="submission" date="2016-11" db="EMBL/GenBank/DDBJ databases">
        <authorList>
            <person name="Jaros S."/>
            <person name="Januszkiewicz K."/>
            <person name="Wedrychowicz H."/>
        </authorList>
    </citation>
    <scope>NUCLEOTIDE SEQUENCE [LARGE SCALE GENOMIC DNA]</scope>
    <source>
        <strain evidence="6 7">DSM 18899</strain>
    </source>
</reference>
<dbReference type="PROSITE" id="PS50931">
    <property type="entry name" value="HTH_LYSR"/>
    <property type="match status" value="1"/>
</dbReference>
<dbReference type="EMBL" id="FPKR01000010">
    <property type="protein sequence ID" value="SFZ77714.1"/>
    <property type="molecule type" value="Genomic_DNA"/>
</dbReference>
<dbReference type="CDD" id="cd08414">
    <property type="entry name" value="PBP2_LTTR_aromatics_like"/>
    <property type="match status" value="1"/>
</dbReference>
<keyword evidence="7" id="KW-1185">Reference proteome</keyword>
<dbReference type="Gene3D" id="3.40.190.10">
    <property type="entry name" value="Periplasmic binding protein-like II"/>
    <property type="match status" value="2"/>
</dbReference>
<name>A0A1K2HNA1_9NEIS</name>
<dbReference type="Pfam" id="PF00126">
    <property type="entry name" value="HTH_1"/>
    <property type="match status" value="1"/>
</dbReference>
<dbReference type="GO" id="GO:0032993">
    <property type="term" value="C:protein-DNA complex"/>
    <property type="evidence" value="ECO:0007669"/>
    <property type="project" value="TreeGrafter"/>
</dbReference>
<evidence type="ECO:0000256" key="1">
    <source>
        <dbReference type="ARBA" id="ARBA00009437"/>
    </source>
</evidence>
<comment type="similarity">
    <text evidence="1">Belongs to the LysR transcriptional regulatory family.</text>
</comment>
<dbReference type="STRING" id="1121279.SAMN02745887_02546"/>
<accession>A0A1K2HNA1</accession>
<dbReference type="RefSeq" id="WP_072429057.1">
    <property type="nucleotide sequence ID" value="NZ_FPKR01000010.1"/>
</dbReference>
<dbReference type="SUPFAM" id="SSF46785">
    <property type="entry name" value="Winged helix' DNA-binding domain"/>
    <property type="match status" value="1"/>
</dbReference>
<evidence type="ECO:0000259" key="5">
    <source>
        <dbReference type="PROSITE" id="PS50931"/>
    </source>
</evidence>
<evidence type="ECO:0000256" key="2">
    <source>
        <dbReference type="ARBA" id="ARBA00023015"/>
    </source>
</evidence>
<proteinExistence type="inferred from homology"/>
<dbReference type="FunFam" id="1.10.10.10:FF:000001">
    <property type="entry name" value="LysR family transcriptional regulator"/>
    <property type="match status" value="1"/>
</dbReference>
<evidence type="ECO:0000256" key="4">
    <source>
        <dbReference type="ARBA" id="ARBA00023163"/>
    </source>
</evidence>
<keyword evidence="2" id="KW-0805">Transcription regulation</keyword>
<dbReference type="Proteomes" id="UP000186513">
    <property type="component" value="Unassembled WGS sequence"/>
</dbReference>
<dbReference type="AlphaFoldDB" id="A0A1K2HNA1"/>